<dbReference type="SUPFAM" id="SSF52540">
    <property type="entry name" value="P-loop containing nucleoside triphosphate hydrolases"/>
    <property type="match status" value="1"/>
</dbReference>
<dbReference type="InterPro" id="IPR027417">
    <property type="entry name" value="P-loop_NTPase"/>
</dbReference>
<evidence type="ECO:0000259" key="2">
    <source>
        <dbReference type="SMART" id="SM00382"/>
    </source>
</evidence>
<dbReference type="Pfam" id="PF13177">
    <property type="entry name" value="DNA_pol3_delta2"/>
    <property type="match status" value="1"/>
</dbReference>
<comment type="caution">
    <text evidence="3">The sequence shown here is derived from an EMBL/GenBank/DDBJ whole genome shotgun (WGS) entry which is preliminary data.</text>
</comment>
<dbReference type="PANTHER" id="PTHR11669:SF8">
    <property type="entry name" value="DNA POLYMERASE III SUBUNIT DELTA"/>
    <property type="match status" value="1"/>
</dbReference>
<dbReference type="GO" id="GO:0009360">
    <property type="term" value="C:DNA polymerase III complex"/>
    <property type="evidence" value="ECO:0007669"/>
    <property type="project" value="TreeGrafter"/>
</dbReference>
<evidence type="ECO:0000313" key="4">
    <source>
        <dbReference type="Proteomes" id="UP000249557"/>
    </source>
</evidence>
<feature type="non-terminal residue" evidence="3">
    <location>
        <position position="257"/>
    </location>
</feature>
<dbReference type="AlphaFoldDB" id="A0A2W4ZUY6"/>
<organism evidence="3 4">
    <name type="scientific">Micavibrio aeruginosavorus</name>
    <dbReference type="NCBI Taxonomy" id="349221"/>
    <lineage>
        <taxon>Bacteria</taxon>
        <taxon>Pseudomonadati</taxon>
        <taxon>Bdellovibrionota</taxon>
        <taxon>Bdellovibrionia</taxon>
        <taxon>Bdellovibrionales</taxon>
        <taxon>Pseudobdellovibrionaceae</taxon>
        <taxon>Micavibrio</taxon>
    </lineage>
</organism>
<protein>
    <submittedName>
        <fullName evidence="3">DNA polymerase III subunit delta</fullName>
    </submittedName>
</protein>
<dbReference type="GO" id="GO:0006261">
    <property type="term" value="P:DNA-templated DNA replication"/>
    <property type="evidence" value="ECO:0007669"/>
    <property type="project" value="TreeGrafter"/>
</dbReference>
<gene>
    <name evidence="3" type="ORF">DI626_06950</name>
</gene>
<dbReference type="NCBIfam" id="NF005677">
    <property type="entry name" value="PRK07471.1"/>
    <property type="match status" value="1"/>
</dbReference>
<dbReference type="CDD" id="cd00009">
    <property type="entry name" value="AAA"/>
    <property type="match status" value="1"/>
</dbReference>
<dbReference type="InterPro" id="IPR003593">
    <property type="entry name" value="AAA+_ATPase"/>
</dbReference>
<feature type="region of interest" description="Disordered" evidence="1">
    <location>
        <begin position="1"/>
        <end position="38"/>
    </location>
</feature>
<dbReference type="EMBL" id="QFNK01000131">
    <property type="protein sequence ID" value="PZO86094.1"/>
    <property type="molecule type" value="Genomic_DNA"/>
</dbReference>
<dbReference type="Gene3D" id="3.40.50.300">
    <property type="entry name" value="P-loop containing nucleotide triphosphate hydrolases"/>
    <property type="match status" value="1"/>
</dbReference>
<name>A0A2W4ZUY6_9BACT</name>
<reference evidence="3 4" key="1">
    <citation type="submission" date="2017-08" db="EMBL/GenBank/DDBJ databases">
        <title>Infants hospitalized years apart are colonized by the same room-sourced microbial strains.</title>
        <authorList>
            <person name="Brooks B."/>
            <person name="Olm M.R."/>
            <person name="Firek B.A."/>
            <person name="Baker R."/>
            <person name="Thomas B.C."/>
            <person name="Morowitz M.J."/>
            <person name="Banfield J.F."/>
        </authorList>
    </citation>
    <scope>NUCLEOTIDE SEQUENCE [LARGE SCALE GENOMIC DNA]</scope>
    <source>
        <strain evidence="3">S2_018_000_R2_104</strain>
    </source>
</reference>
<sequence>MFDDFEDDEEFYDVEEGASQSSAGPAADALLPPRENPDLLGHAANEKAILDFYNQGKLPHAMIFAGPQGIGKATMAFRVARFLLKQGAGQADQDSLFGDAPAAPFTLYVAPDDPVFRKVASGGHPDMRFFERPLDEKRGVRKGSVDIDSVRKIAPFLRMSSSEGGWRVVIVDEADTMKREAQNAILKILEEPPPRALLILVCNRPGAMIPTIRSRCRMVHFAPLNEADMTTLIARAAPETTTGEKNLLAALSDGSIG</sequence>
<dbReference type="PANTHER" id="PTHR11669">
    <property type="entry name" value="REPLICATION FACTOR C / DNA POLYMERASE III GAMMA-TAU SUBUNIT"/>
    <property type="match status" value="1"/>
</dbReference>
<dbReference type="Proteomes" id="UP000249557">
    <property type="component" value="Unassembled WGS sequence"/>
</dbReference>
<dbReference type="SMART" id="SM00382">
    <property type="entry name" value="AAA"/>
    <property type="match status" value="1"/>
</dbReference>
<proteinExistence type="predicted"/>
<evidence type="ECO:0000313" key="3">
    <source>
        <dbReference type="EMBL" id="PZO86094.1"/>
    </source>
</evidence>
<accession>A0A2W4ZUY6</accession>
<feature type="domain" description="AAA+ ATPase" evidence="2">
    <location>
        <begin position="58"/>
        <end position="224"/>
    </location>
</feature>
<evidence type="ECO:0000256" key="1">
    <source>
        <dbReference type="SAM" id="MobiDB-lite"/>
    </source>
</evidence>
<dbReference type="InterPro" id="IPR050238">
    <property type="entry name" value="DNA_Rep/Repair_Clamp_Loader"/>
</dbReference>
<feature type="compositionally biased region" description="Acidic residues" evidence="1">
    <location>
        <begin position="1"/>
        <end position="16"/>
    </location>
</feature>